<dbReference type="OrthoDB" id="9757917at2"/>
<dbReference type="InterPro" id="IPR050534">
    <property type="entry name" value="Coronavir_polyprotein_1ab"/>
</dbReference>
<dbReference type="Pfam" id="PF13482">
    <property type="entry name" value="RNase_H_2"/>
    <property type="match status" value="1"/>
</dbReference>
<dbReference type="PANTHER" id="PTHR43788">
    <property type="entry name" value="DNA2/NAM7 HELICASE FAMILY MEMBER"/>
    <property type="match status" value="1"/>
</dbReference>
<keyword evidence="4" id="KW-0067">ATP-binding</keyword>
<dbReference type="Pfam" id="PF13087">
    <property type="entry name" value="AAA_12"/>
    <property type="match status" value="1"/>
</dbReference>
<dbReference type="NCBIfam" id="TIGR03491">
    <property type="entry name" value="TM0106 family RecB-like putative nuclease"/>
    <property type="match status" value="1"/>
</dbReference>
<dbReference type="SUPFAM" id="SSF52540">
    <property type="entry name" value="P-loop containing nucleoside triphosphate hydrolases"/>
    <property type="match status" value="1"/>
</dbReference>
<protein>
    <recommendedName>
        <fullName evidence="9">AAA+ ATPase domain-containing protein</fullName>
    </recommendedName>
</protein>
<dbReference type="InterPro" id="IPR041679">
    <property type="entry name" value="DNA2/NAM7-like_C"/>
</dbReference>
<dbReference type="STRING" id="416944.SAMN05421548_11155"/>
<organism evidence="7 8">
    <name type="scientific">Paraburkholderia lycopersici</name>
    <dbReference type="NCBI Taxonomy" id="416944"/>
    <lineage>
        <taxon>Bacteria</taxon>
        <taxon>Pseudomonadati</taxon>
        <taxon>Pseudomonadota</taxon>
        <taxon>Betaproteobacteria</taxon>
        <taxon>Burkholderiales</taxon>
        <taxon>Burkholderiaceae</taxon>
        <taxon>Paraburkholderia</taxon>
    </lineage>
</organism>
<name>A0A1G6Q1Q3_9BURK</name>
<dbReference type="RefSeq" id="WP_091997419.1">
    <property type="nucleotide sequence ID" value="NZ_FMYQ01000011.1"/>
</dbReference>
<accession>A0A1G6Q1Q3</accession>
<dbReference type="InterPro" id="IPR047187">
    <property type="entry name" value="SF1_C_Upf1"/>
</dbReference>
<dbReference type="InterPro" id="IPR012337">
    <property type="entry name" value="RNaseH-like_sf"/>
</dbReference>
<evidence type="ECO:0000256" key="1">
    <source>
        <dbReference type="ARBA" id="ARBA00022741"/>
    </source>
</evidence>
<dbReference type="CDD" id="cd17934">
    <property type="entry name" value="DEXXQc_Upf1-like"/>
    <property type="match status" value="1"/>
</dbReference>
<dbReference type="InterPro" id="IPR038720">
    <property type="entry name" value="YprB_RNase_H-like_dom"/>
</dbReference>
<dbReference type="AlphaFoldDB" id="A0A1G6Q1Q3"/>
<evidence type="ECO:0000256" key="3">
    <source>
        <dbReference type="ARBA" id="ARBA00022806"/>
    </source>
</evidence>
<keyword evidence="8" id="KW-1185">Reference proteome</keyword>
<dbReference type="GO" id="GO:0005524">
    <property type="term" value="F:ATP binding"/>
    <property type="evidence" value="ECO:0007669"/>
    <property type="project" value="UniProtKB-KW"/>
</dbReference>
<evidence type="ECO:0000256" key="4">
    <source>
        <dbReference type="ARBA" id="ARBA00022840"/>
    </source>
</evidence>
<keyword evidence="3" id="KW-0347">Helicase</keyword>
<dbReference type="Gene3D" id="3.40.50.300">
    <property type="entry name" value="P-loop containing nucleotide triphosphate hydrolases"/>
    <property type="match status" value="2"/>
</dbReference>
<sequence length="1149" mass="126547">MLHLDGERIYSASDLVSFLECEHSTTLALTDLVTPLPRNPEDEQLALVQERGLAHEKAWLAELTSQSGRVIDVNDHAGRDIRSRVAVTLDAMHQGFDVIYQAAFLDGCLLGYADFLVKRPTPSWLGDYSYEAVDTKLALASRSKFLVQLAFYSHLLAKAQGRYPERMRIVLGSNKEAAYRCADYRYYFDMALSRFLARVALDASAVETYPDPCDKCAQCHWSRLCDARREKDDHLSQVAGITRVQTRKLAGAGVPTLAALAKLPCGTSVPGIADGTLERLRSQARLQDQFREDGQRRKVLLAKDPADIRPRGFERLPQPDAGDMFFDMEGNPLESGGLEYLFGVWEVDRQPGSFRTFWAHDRAQEKRAFEQFIDYVDARLDQYPDAHIYHYAPYEPTALKKLMSVHGTREASVDNLLRRGKLIDLYAVVREALRVSEPSYSIKYIERFYRGARAGDVTNAGASIVFYERWKALAGEPGKEGEAARLLQDIAGYNRDDVESTFQLREWLVSLRPAAMPWANRVAHDAAGPGAAPVVKPDVLRAQALVDAMLAPLPAKEAQWTPEDHYRALVAHMVFFHQREARPDWWAMFNRMDMTQAELVEDAECLGGLAYDTTRPPQAQARSTRYFYTVPAQDTKLRTGVAATNARTGKPLSGLQVDMHGLSVSFTVKGQFDPYEVTGIGPGNPIATDAQRTALEHFAGHVHRSGCGYRAVHALLRRETPRIRGIEPGTALIDEAAELLPQAIRIVADMDETCLFIQGPPGTGKTWTGSRIIVELLRQGKRVGVTSNSHHAINNLLRAVEARAAAAKFVFSGVKKSNGEETELAGSMIADVNKDDEIFSGAHQLIAGTSWLFAKEALRESLDYLFVDEAGQMALANLVAVGMSARNIVLLGDQMQLAQPGKGAHPGRSGDSMLDYLLDGVASIPADKGIFLKTTYRMHPRVCEFISDAVYDGRLTAAPETASREVTVPFEGREPAPMNGIRYVPVRHDGNAQSSEEEVAKIAGMVGDLLSGTRDEGGRTVPMTLDDILVVAPYNVQVNRLKLALPEGARVGTVDKFQGQEAHVVIMSMATSNADYLPRDIEFLFSKNRLNVAISRAKALAILVACPDLLTVPCSTPEQMALVNTLCALVQYAGRAANGAMQGGDRLVA</sequence>
<feature type="domain" description="YprB ribonuclease H-like" evidence="6">
    <location>
        <begin position="324"/>
        <end position="509"/>
    </location>
</feature>
<dbReference type="InterPro" id="IPR019993">
    <property type="entry name" value="RecB_nuclease_TM0106_put"/>
</dbReference>
<dbReference type="CDD" id="cd18808">
    <property type="entry name" value="SF1_C_Upf1"/>
    <property type="match status" value="1"/>
</dbReference>
<proteinExistence type="predicted"/>
<reference evidence="8" key="1">
    <citation type="submission" date="2016-09" db="EMBL/GenBank/DDBJ databases">
        <authorList>
            <person name="Varghese N."/>
            <person name="Submissions S."/>
        </authorList>
    </citation>
    <scope>NUCLEOTIDE SEQUENCE [LARGE SCALE GENOMIC DNA]</scope>
    <source>
        <strain evidence="8">TNe-862</strain>
    </source>
</reference>
<dbReference type="EMBL" id="FMYQ01000011">
    <property type="protein sequence ID" value="SDC86293.1"/>
    <property type="molecule type" value="Genomic_DNA"/>
</dbReference>
<feature type="domain" description="DNA2/NAM7 helicase-like C-terminal" evidence="5">
    <location>
        <begin position="927"/>
        <end position="1105"/>
    </location>
</feature>
<evidence type="ECO:0000259" key="6">
    <source>
        <dbReference type="Pfam" id="PF13482"/>
    </source>
</evidence>
<evidence type="ECO:0008006" key="9">
    <source>
        <dbReference type="Google" id="ProtNLM"/>
    </source>
</evidence>
<evidence type="ECO:0000259" key="5">
    <source>
        <dbReference type="Pfam" id="PF13087"/>
    </source>
</evidence>
<keyword evidence="1" id="KW-0547">Nucleotide-binding</keyword>
<evidence type="ECO:0000313" key="8">
    <source>
        <dbReference type="Proteomes" id="UP000198908"/>
    </source>
</evidence>
<gene>
    <name evidence="7" type="ORF">SAMN05421548_11155</name>
</gene>
<dbReference type="PANTHER" id="PTHR43788:SF8">
    <property type="entry name" value="DNA-BINDING PROTEIN SMUBP-2"/>
    <property type="match status" value="1"/>
</dbReference>
<dbReference type="SUPFAM" id="SSF53098">
    <property type="entry name" value="Ribonuclease H-like"/>
    <property type="match status" value="1"/>
</dbReference>
<dbReference type="Pfam" id="PF13604">
    <property type="entry name" value="AAA_30"/>
    <property type="match status" value="1"/>
</dbReference>
<evidence type="ECO:0000256" key="2">
    <source>
        <dbReference type="ARBA" id="ARBA00022801"/>
    </source>
</evidence>
<dbReference type="GO" id="GO:0016787">
    <property type="term" value="F:hydrolase activity"/>
    <property type="evidence" value="ECO:0007669"/>
    <property type="project" value="UniProtKB-KW"/>
</dbReference>
<evidence type="ECO:0000313" key="7">
    <source>
        <dbReference type="EMBL" id="SDC86293.1"/>
    </source>
</evidence>
<dbReference type="GO" id="GO:0043139">
    <property type="term" value="F:5'-3' DNA helicase activity"/>
    <property type="evidence" value="ECO:0007669"/>
    <property type="project" value="TreeGrafter"/>
</dbReference>
<dbReference type="InterPro" id="IPR027417">
    <property type="entry name" value="P-loop_NTPase"/>
</dbReference>
<dbReference type="Proteomes" id="UP000198908">
    <property type="component" value="Unassembled WGS sequence"/>
</dbReference>
<keyword evidence="2" id="KW-0378">Hydrolase</keyword>